<evidence type="ECO:0000259" key="4">
    <source>
        <dbReference type="PROSITE" id="PS01124"/>
    </source>
</evidence>
<dbReference type="GO" id="GO:0003700">
    <property type="term" value="F:DNA-binding transcription factor activity"/>
    <property type="evidence" value="ECO:0007669"/>
    <property type="project" value="InterPro"/>
</dbReference>
<dbReference type="GO" id="GO:0043565">
    <property type="term" value="F:sequence-specific DNA binding"/>
    <property type="evidence" value="ECO:0007669"/>
    <property type="project" value="InterPro"/>
</dbReference>
<evidence type="ECO:0000313" key="5">
    <source>
        <dbReference type="EMBL" id="TDR13962.1"/>
    </source>
</evidence>
<evidence type="ECO:0000313" key="6">
    <source>
        <dbReference type="Proteomes" id="UP000295729"/>
    </source>
</evidence>
<dbReference type="OrthoDB" id="9809338at2"/>
<dbReference type="Pfam" id="PF20240">
    <property type="entry name" value="DUF6597"/>
    <property type="match status" value="1"/>
</dbReference>
<organism evidence="5 6">
    <name type="scientific">Marinomonas communis</name>
    <dbReference type="NCBI Taxonomy" id="28254"/>
    <lineage>
        <taxon>Bacteria</taxon>
        <taxon>Pseudomonadati</taxon>
        <taxon>Pseudomonadota</taxon>
        <taxon>Gammaproteobacteria</taxon>
        <taxon>Oceanospirillales</taxon>
        <taxon>Oceanospirillaceae</taxon>
        <taxon>Marinomonas</taxon>
    </lineage>
</organism>
<dbReference type="SUPFAM" id="SSF46689">
    <property type="entry name" value="Homeodomain-like"/>
    <property type="match status" value="1"/>
</dbReference>
<dbReference type="PROSITE" id="PS01124">
    <property type="entry name" value="HTH_ARAC_FAMILY_2"/>
    <property type="match status" value="1"/>
</dbReference>
<evidence type="ECO:0000256" key="3">
    <source>
        <dbReference type="ARBA" id="ARBA00023163"/>
    </source>
</evidence>
<dbReference type="PANTHER" id="PTHR46796">
    <property type="entry name" value="HTH-TYPE TRANSCRIPTIONAL ACTIVATOR RHAS-RELATED"/>
    <property type="match status" value="1"/>
</dbReference>
<dbReference type="InterPro" id="IPR050204">
    <property type="entry name" value="AraC_XylS_family_regulators"/>
</dbReference>
<dbReference type="RefSeq" id="WP_133561209.1">
    <property type="nucleotide sequence ID" value="NZ_SNZA01000002.1"/>
</dbReference>
<keyword evidence="3" id="KW-0804">Transcription</keyword>
<protein>
    <submittedName>
        <fullName evidence="5">AraC-like DNA-binding protein</fullName>
    </submittedName>
</protein>
<evidence type="ECO:0000256" key="1">
    <source>
        <dbReference type="ARBA" id="ARBA00023015"/>
    </source>
</evidence>
<dbReference type="SMART" id="SM00342">
    <property type="entry name" value="HTH_ARAC"/>
    <property type="match status" value="1"/>
</dbReference>
<proteinExistence type="predicted"/>
<dbReference type="InterPro" id="IPR046532">
    <property type="entry name" value="DUF6597"/>
</dbReference>
<dbReference type="Gene3D" id="1.10.10.60">
    <property type="entry name" value="Homeodomain-like"/>
    <property type="match status" value="1"/>
</dbReference>
<feature type="domain" description="HTH araC/xylS-type" evidence="4">
    <location>
        <begin position="159"/>
        <end position="264"/>
    </location>
</feature>
<dbReference type="EMBL" id="SNZA01000002">
    <property type="protein sequence ID" value="TDR13962.1"/>
    <property type="molecule type" value="Genomic_DNA"/>
</dbReference>
<keyword evidence="1" id="KW-0805">Transcription regulation</keyword>
<dbReference type="Pfam" id="PF12833">
    <property type="entry name" value="HTH_18"/>
    <property type="match status" value="1"/>
</dbReference>
<dbReference type="Proteomes" id="UP000295729">
    <property type="component" value="Unassembled WGS sequence"/>
</dbReference>
<name>A0A4R6X4R5_9GAMM</name>
<keyword evidence="2 5" id="KW-0238">DNA-binding</keyword>
<comment type="caution">
    <text evidence="5">The sequence shown here is derived from an EMBL/GenBank/DDBJ whole genome shotgun (WGS) entry which is preliminary data.</text>
</comment>
<gene>
    <name evidence="5" type="ORF">C8D85_1495</name>
</gene>
<reference evidence="5 6" key="1">
    <citation type="submission" date="2019-03" db="EMBL/GenBank/DDBJ databases">
        <title>Genomic Encyclopedia of Type Strains, Phase IV (KMG-IV): sequencing the most valuable type-strain genomes for metagenomic binning, comparative biology and taxonomic classification.</title>
        <authorList>
            <person name="Goeker M."/>
        </authorList>
    </citation>
    <scope>NUCLEOTIDE SEQUENCE [LARGE SCALE GENOMIC DNA]</scope>
    <source>
        <strain evidence="5 6">DSM 5604</strain>
    </source>
</reference>
<dbReference type="InterPro" id="IPR018060">
    <property type="entry name" value="HTH_AraC"/>
</dbReference>
<sequence>MAHQNTIDRLGKIRSKQPWLVLSAAEKFSVASSTNPAISHFYSFEMSRSKQETIAIPDGCVDIIFDCDASRPTAEVFGTPMEAIDIHLVEDHRYFGVRFASGIIPDCLRVSAQELIEHHFSLQDVIPHADQLFETVVSQSNFSDQVASFQQFFEGKSARQLAPLTQAVVQRIFALQGNVRIDELAELTGYTTRTIQRQFRADMGMTPKQFGRIVRCQSAVYQINHSDQVVFSDMAFDLGFSDQPHFLREFKKLVHATPMTYQNRVKQQTYLERIQHF</sequence>
<keyword evidence="6" id="KW-1185">Reference proteome</keyword>
<accession>A0A4R6X4R5</accession>
<evidence type="ECO:0000256" key="2">
    <source>
        <dbReference type="ARBA" id="ARBA00023125"/>
    </source>
</evidence>
<dbReference type="InterPro" id="IPR009057">
    <property type="entry name" value="Homeodomain-like_sf"/>
</dbReference>
<dbReference type="AlphaFoldDB" id="A0A4R6X4R5"/>